<organism evidence="1">
    <name type="scientific">uncultured marine phage</name>
    <dbReference type="NCBI Taxonomy" id="707152"/>
    <lineage>
        <taxon>Viruses</taxon>
        <taxon>environmental samples</taxon>
    </lineage>
</organism>
<protein>
    <recommendedName>
        <fullName evidence="2">IrrE N-terminal-like domain-containing protein</fullName>
    </recommendedName>
</protein>
<proteinExistence type="predicted"/>
<evidence type="ECO:0008006" key="2">
    <source>
        <dbReference type="Google" id="ProtNLM"/>
    </source>
</evidence>
<gene>
    <name evidence="1" type="ORF">SLAVMIC_00029</name>
</gene>
<sequence>MNRIKRILYHIGEGFKNFFKSNEDRDEIKLNKLREYAENLMVKCGIDLENVMVHNNGLFGQQGVDDKINVTCNGDRETIKISKPHIPYIIVPEVKDLWTFRAWIHEIGHYVCEHYLKHDSMFVYEMELEAEQFCVEFSKKCPYLSYSDLFFIRMSACDYLETHVVKYAHSRKLTSAGVLVGSSIDNKVREFLPKYRIDRLEKEIKKINYKKYLDWKNPTQGRKPTEWELKNLNKK</sequence>
<name>A0A8D9C885_9VIRU</name>
<evidence type="ECO:0000313" key="1">
    <source>
        <dbReference type="EMBL" id="CAG7579701.1"/>
    </source>
</evidence>
<reference evidence="1" key="1">
    <citation type="submission" date="2021-06" db="EMBL/GenBank/DDBJ databases">
        <authorList>
            <person name="Gannon L."/>
            <person name="Redgwell R T."/>
            <person name="Michniewski S."/>
            <person name="Harrison D C."/>
            <person name="Millard A."/>
        </authorList>
    </citation>
    <scope>NUCLEOTIDE SEQUENCE</scope>
</reference>
<accession>A0A8D9C885</accession>
<dbReference type="EMBL" id="OU342829">
    <property type="protein sequence ID" value="CAG7579701.1"/>
    <property type="molecule type" value="Genomic_DNA"/>
</dbReference>